<gene>
    <name evidence="6" type="ORF">J7I42_08955</name>
</gene>
<dbReference type="Proteomes" id="UP000677244">
    <property type="component" value="Unassembled WGS sequence"/>
</dbReference>
<feature type="transmembrane region" description="Helical" evidence="4">
    <location>
        <begin position="153"/>
        <end position="172"/>
    </location>
</feature>
<evidence type="ECO:0000313" key="6">
    <source>
        <dbReference type="EMBL" id="MBO9200386.1"/>
    </source>
</evidence>
<dbReference type="Pfam" id="PF07690">
    <property type="entry name" value="MFS_1"/>
    <property type="match status" value="2"/>
</dbReference>
<protein>
    <submittedName>
        <fullName evidence="6">MFS transporter</fullName>
    </submittedName>
</protein>
<feature type="transmembrane region" description="Helical" evidence="4">
    <location>
        <begin position="178"/>
        <end position="195"/>
    </location>
</feature>
<feature type="transmembrane region" description="Helical" evidence="4">
    <location>
        <begin position="256"/>
        <end position="274"/>
    </location>
</feature>
<proteinExistence type="predicted"/>
<dbReference type="InterPro" id="IPR011701">
    <property type="entry name" value="MFS"/>
</dbReference>
<organism evidence="6 7">
    <name type="scientific">Niastella soli</name>
    <dbReference type="NCBI Taxonomy" id="2821487"/>
    <lineage>
        <taxon>Bacteria</taxon>
        <taxon>Pseudomonadati</taxon>
        <taxon>Bacteroidota</taxon>
        <taxon>Chitinophagia</taxon>
        <taxon>Chitinophagales</taxon>
        <taxon>Chitinophagaceae</taxon>
        <taxon>Niastella</taxon>
    </lineage>
</organism>
<keyword evidence="1 4" id="KW-0812">Transmembrane</keyword>
<sequence length="399" mass="44428">MAYSAAIRRVTEFLGLKRSVVYLFCLTLLMLTGEKLWDRFLPKYLEGIGATTLIIGALGFLQNILSAFWSLPGGYMADKLGHRRSFLLFNLMAIAGYLIAIFFTNWIAVFIGMIFFSAWSAISLPASMSLIAKSLDSSKTAMGISMHAIVRRIPMAIGPIAGGVLITSYGLITGIKAAFIISLIFCVLGMLLQLFSKDTSATVYQPIHPLALWRQMDVRLKNLLVSDILIRFCEQIPYVFVVIWCLDVIKVSPERFGLLTAIEMITAALIYIPVASFSDRTERKPFVVITFIFFTVFPVILFFSKSFPALIIAFIIRGLKEFGEPTRKAIILDLCPKEAKARGYGLYYFVRDFIVSFAAFLGGFIWKLNPAFNLFTAAAFGVVGTLVFVVYGKGTDVKK</sequence>
<dbReference type="EMBL" id="JAGHKO010000001">
    <property type="protein sequence ID" value="MBO9200386.1"/>
    <property type="molecule type" value="Genomic_DNA"/>
</dbReference>
<dbReference type="SUPFAM" id="SSF103473">
    <property type="entry name" value="MFS general substrate transporter"/>
    <property type="match status" value="1"/>
</dbReference>
<accession>A0ABS3YR40</accession>
<comment type="caution">
    <text evidence="6">The sequence shown here is derived from an EMBL/GenBank/DDBJ whole genome shotgun (WGS) entry which is preliminary data.</text>
</comment>
<feature type="transmembrane region" description="Helical" evidence="4">
    <location>
        <begin position="20"/>
        <end position="37"/>
    </location>
</feature>
<evidence type="ECO:0000256" key="4">
    <source>
        <dbReference type="SAM" id="Phobius"/>
    </source>
</evidence>
<evidence type="ECO:0000259" key="5">
    <source>
        <dbReference type="PROSITE" id="PS50850"/>
    </source>
</evidence>
<dbReference type="Gene3D" id="1.20.1250.20">
    <property type="entry name" value="MFS general substrate transporter like domains"/>
    <property type="match status" value="2"/>
</dbReference>
<keyword evidence="3 4" id="KW-0472">Membrane</keyword>
<evidence type="ECO:0000256" key="1">
    <source>
        <dbReference type="ARBA" id="ARBA00022692"/>
    </source>
</evidence>
<keyword evidence="7" id="KW-1185">Reference proteome</keyword>
<evidence type="ECO:0000313" key="7">
    <source>
        <dbReference type="Proteomes" id="UP000677244"/>
    </source>
</evidence>
<dbReference type="PROSITE" id="PS50850">
    <property type="entry name" value="MFS"/>
    <property type="match status" value="1"/>
</dbReference>
<dbReference type="RefSeq" id="WP_209138432.1">
    <property type="nucleotide sequence ID" value="NZ_JAGHKO010000001.1"/>
</dbReference>
<feature type="transmembrane region" description="Helical" evidence="4">
    <location>
        <begin position="85"/>
        <end position="103"/>
    </location>
</feature>
<dbReference type="InterPro" id="IPR020846">
    <property type="entry name" value="MFS_dom"/>
</dbReference>
<dbReference type="InterPro" id="IPR036259">
    <property type="entry name" value="MFS_trans_sf"/>
</dbReference>
<reference evidence="6 7" key="1">
    <citation type="submission" date="2021-03" db="EMBL/GenBank/DDBJ databases">
        <title>Assistant Professor.</title>
        <authorList>
            <person name="Huq M.A."/>
        </authorList>
    </citation>
    <scope>NUCLEOTIDE SEQUENCE [LARGE SCALE GENOMIC DNA]</scope>
    <source>
        <strain evidence="6 7">MAH-29</strain>
    </source>
</reference>
<feature type="transmembrane region" description="Helical" evidence="4">
    <location>
        <begin position="286"/>
        <end position="319"/>
    </location>
</feature>
<keyword evidence="2 4" id="KW-1133">Transmembrane helix</keyword>
<dbReference type="PANTHER" id="PTHR23518:SF2">
    <property type="entry name" value="MAJOR FACILITATOR SUPERFAMILY TRANSPORTER"/>
    <property type="match status" value="1"/>
</dbReference>
<feature type="domain" description="Major facilitator superfamily (MFS) profile" evidence="5">
    <location>
        <begin position="1"/>
        <end position="201"/>
    </location>
</feature>
<name>A0ABS3YR40_9BACT</name>
<feature type="transmembrane region" description="Helical" evidence="4">
    <location>
        <begin position="109"/>
        <end position="132"/>
    </location>
</feature>
<dbReference type="PANTHER" id="PTHR23518">
    <property type="entry name" value="C-METHYLTRANSFERASE"/>
    <property type="match status" value="1"/>
</dbReference>
<evidence type="ECO:0000256" key="3">
    <source>
        <dbReference type="ARBA" id="ARBA00023136"/>
    </source>
</evidence>
<feature type="transmembrane region" description="Helical" evidence="4">
    <location>
        <begin position="49"/>
        <end position="73"/>
    </location>
</feature>
<feature type="transmembrane region" description="Helical" evidence="4">
    <location>
        <begin position="372"/>
        <end position="391"/>
    </location>
</feature>
<evidence type="ECO:0000256" key="2">
    <source>
        <dbReference type="ARBA" id="ARBA00022989"/>
    </source>
</evidence>
<feature type="transmembrane region" description="Helical" evidence="4">
    <location>
        <begin position="346"/>
        <end position="366"/>
    </location>
</feature>